<accession>A0A0D2I444</accession>
<protein>
    <submittedName>
        <fullName evidence="2">Uncharacterized protein</fullName>
    </submittedName>
</protein>
<sequence>MSMSYQSSLPDSWMTDFLESLVPTHDESSTNPIPRGGLAVPPRLPPRGGEPGSQYETDFRIQVLNVVEERGARQFRELVQQRAEDDAVLVRRGRTCPYEVRERRECEDASFARFHRDVEAERTILRDKHNALEQRRPRMLFPLPGYRWKPHRDPNCRTGEVGVLKRSPSHEDDASSLAVEPIPSPSPGEDAALSLAVESMPSPSPDAPVIRKRSQEQDDVPVTQVKHEDMSDAEVDLSDIPEEASQETTTARTATAAAENILQTPRTATAAAEDIPQTPSTATAAAEDIPQTPGPGRARTPAVSPCQMAREASRSCAPTPSRTRRARADALPPFSMTLRPRRPRTWARRRSGTGEEDNPGQRGPTGPKISEPRSSRAKYVRVSEGRISVMVPALDVNITQIYHESGQRFSRRANQCIIKATKTGSKHNGCYVSLERAIFSCRYRGLHRVVSELEQLRSLYCPDSPLTIPTAMPSMDPTVSVEVSR</sequence>
<dbReference type="GeneID" id="27717916"/>
<keyword evidence="3" id="KW-1185">Reference proteome</keyword>
<proteinExistence type="predicted"/>
<feature type="region of interest" description="Disordered" evidence="1">
    <location>
        <begin position="24"/>
        <end position="54"/>
    </location>
</feature>
<feature type="compositionally biased region" description="Low complexity" evidence="1">
    <location>
        <begin position="248"/>
        <end position="258"/>
    </location>
</feature>
<dbReference type="VEuPathDB" id="FungiDB:Z520_12170"/>
<evidence type="ECO:0000313" key="2">
    <source>
        <dbReference type="EMBL" id="KIX92086.1"/>
    </source>
</evidence>
<gene>
    <name evidence="2" type="ORF">Z520_12170</name>
</gene>
<organism evidence="2 3">
    <name type="scientific">Fonsecaea multimorphosa CBS 102226</name>
    <dbReference type="NCBI Taxonomy" id="1442371"/>
    <lineage>
        <taxon>Eukaryota</taxon>
        <taxon>Fungi</taxon>
        <taxon>Dikarya</taxon>
        <taxon>Ascomycota</taxon>
        <taxon>Pezizomycotina</taxon>
        <taxon>Eurotiomycetes</taxon>
        <taxon>Chaetothyriomycetidae</taxon>
        <taxon>Chaetothyriales</taxon>
        <taxon>Herpotrichiellaceae</taxon>
        <taxon>Fonsecaea</taxon>
    </lineage>
</organism>
<feature type="compositionally biased region" description="Acidic residues" evidence="1">
    <location>
        <begin position="231"/>
        <end position="245"/>
    </location>
</feature>
<evidence type="ECO:0000256" key="1">
    <source>
        <dbReference type="SAM" id="MobiDB-lite"/>
    </source>
</evidence>
<dbReference type="EMBL" id="KN848110">
    <property type="protein sequence ID" value="KIX92086.1"/>
    <property type="molecule type" value="Genomic_DNA"/>
</dbReference>
<dbReference type="Proteomes" id="UP000053411">
    <property type="component" value="Unassembled WGS sequence"/>
</dbReference>
<feature type="region of interest" description="Disordered" evidence="1">
    <location>
        <begin position="161"/>
        <end position="377"/>
    </location>
</feature>
<reference evidence="2 3" key="1">
    <citation type="submission" date="2015-01" db="EMBL/GenBank/DDBJ databases">
        <title>The Genome Sequence of Fonsecaea multimorphosa CBS 102226.</title>
        <authorList>
            <consortium name="The Broad Institute Genomics Platform"/>
            <person name="Cuomo C."/>
            <person name="de Hoog S."/>
            <person name="Gorbushina A."/>
            <person name="Stielow B."/>
            <person name="Teixiera M."/>
            <person name="Abouelleil A."/>
            <person name="Chapman S.B."/>
            <person name="Priest M."/>
            <person name="Young S.K."/>
            <person name="Wortman J."/>
            <person name="Nusbaum C."/>
            <person name="Birren B."/>
        </authorList>
    </citation>
    <scope>NUCLEOTIDE SEQUENCE [LARGE SCALE GENOMIC DNA]</scope>
    <source>
        <strain evidence="2 3">CBS 102226</strain>
    </source>
</reference>
<dbReference type="AlphaFoldDB" id="A0A0D2I444"/>
<evidence type="ECO:0000313" key="3">
    <source>
        <dbReference type="Proteomes" id="UP000053411"/>
    </source>
</evidence>
<name>A0A0D2I444_9EURO</name>
<dbReference type="RefSeq" id="XP_016626209.1">
    <property type="nucleotide sequence ID" value="XM_016782657.1"/>
</dbReference>
<dbReference type="OrthoDB" id="10628569at2759"/>
<feature type="compositionally biased region" description="Basic residues" evidence="1">
    <location>
        <begin position="339"/>
        <end position="351"/>
    </location>
</feature>